<comment type="caution">
    <text evidence="5">The sequence shown here is derived from an EMBL/GenBank/DDBJ whole genome shotgun (WGS) entry which is preliminary data.</text>
</comment>
<dbReference type="FunFam" id="3.30.300.30:FF:000008">
    <property type="entry name" value="2,3-dihydroxybenzoate-AMP ligase"/>
    <property type="match status" value="1"/>
</dbReference>
<dbReference type="InterPro" id="IPR020845">
    <property type="entry name" value="AMP-binding_CS"/>
</dbReference>
<dbReference type="InterPro" id="IPR045851">
    <property type="entry name" value="AMP-bd_C_sf"/>
</dbReference>
<gene>
    <name evidence="5" type="ORF">FHU38_000768</name>
</gene>
<accession>A0A7X5UMJ3</accession>
<organism evidence="5 6">
    <name type="scientific">Saccharomonospora amisosensis</name>
    <dbReference type="NCBI Taxonomy" id="1128677"/>
    <lineage>
        <taxon>Bacteria</taxon>
        <taxon>Bacillati</taxon>
        <taxon>Actinomycetota</taxon>
        <taxon>Actinomycetes</taxon>
        <taxon>Pseudonocardiales</taxon>
        <taxon>Pseudonocardiaceae</taxon>
        <taxon>Saccharomonospora</taxon>
    </lineage>
</organism>
<dbReference type="Pfam" id="PF13193">
    <property type="entry name" value="AMP-binding_C"/>
    <property type="match status" value="1"/>
</dbReference>
<dbReference type="InterPro" id="IPR025110">
    <property type="entry name" value="AMP-bd_C"/>
</dbReference>
<keyword evidence="6" id="KW-1185">Reference proteome</keyword>
<dbReference type="EC" id="6.2.1.-" evidence="5"/>
<dbReference type="NCBIfam" id="NF004837">
    <property type="entry name" value="PRK06187.1"/>
    <property type="match status" value="1"/>
</dbReference>
<evidence type="ECO:0000256" key="2">
    <source>
        <dbReference type="ARBA" id="ARBA00022598"/>
    </source>
</evidence>
<reference evidence="5 6" key="1">
    <citation type="submission" date="2020-03" db="EMBL/GenBank/DDBJ databases">
        <title>Sequencing the genomes of 1000 actinobacteria strains.</title>
        <authorList>
            <person name="Klenk H.-P."/>
        </authorList>
    </citation>
    <scope>NUCLEOTIDE SEQUENCE [LARGE SCALE GENOMIC DNA]</scope>
    <source>
        <strain evidence="5 6">DSM 45685</strain>
    </source>
</reference>
<sequence>MHLPDLTAKRAELHPNRVALVDPERGREITYAALEERASRLAGHLRTEWRIEPGDRIATLAHNRTDAVELLFACAKTGAVLVPLNWRLAQAELEFILADAEVVGLVHDTANAPMARTLQVTAKGARGAIRLLSFDDEYEAALDAASGRQVVHEPREESALWYLMYTSGTTGRPKGVLQTAGMALVNHLNIGMAAGITFEDVFLSVLPQFHTGGWNLYTLPMLFVGGTAIIPSGFDAGQSLRLLQDRASVFFGVPTIYQMLVEHPDFAAADLSRVRSWSAGGAAMPVPLLERLADAGVSVQQGMGMTETGPTVFLLDEEHAISKAGSVGKPQPFVDVRLVDSRGRDIAPGESGELLIRGPGVTPGYWRNPEATEQAFEDGWLHSGDVGRQDEDGFFYIVDRVKDMYISGGENVYPAEVEAVIHRLPGVRSCAVIGVADERWGEVGRAVVEVEPGAGLDEEAVRRHCREHLAGFKVPASVRMVAELPRNATGKVLKHVLRHQQGEPE</sequence>
<dbReference type="CDD" id="cd17631">
    <property type="entry name" value="FACL_FadD13-like"/>
    <property type="match status" value="1"/>
</dbReference>
<dbReference type="RefSeq" id="WP_167166532.1">
    <property type="nucleotide sequence ID" value="NZ_JAAOYM010000001.1"/>
</dbReference>
<dbReference type="PROSITE" id="PS00455">
    <property type="entry name" value="AMP_BINDING"/>
    <property type="match status" value="1"/>
</dbReference>
<feature type="domain" description="AMP-dependent synthetase/ligase" evidence="3">
    <location>
        <begin position="9"/>
        <end position="366"/>
    </location>
</feature>
<evidence type="ECO:0000259" key="4">
    <source>
        <dbReference type="Pfam" id="PF13193"/>
    </source>
</evidence>
<dbReference type="Proteomes" id="UP000545493">
    <property type="component" value="Unassembled WGS sequence"/>
</dbReference>
<dbReference type="SUPFAM" id="SSF56801">
    <property type="entry name" value="Acetyl-CoA synthetase-like"/>
    <property type="match status" value="1"/>
</dbReference>
<dbReference type="Pfam" id="PF00501">
    <property type="entry name" value="AMP-binding"/>
    <property type="match status" value="1"/>
</dbReference>
<evidence type="ECO:0000313" key="6">
    <source>
        <dbReference type="Proteomes" id="UP000545493"/>
    </source>
</evidence>
<comment type="similarity">
    <text evidence="1">Belongs to the ATP-dependent AMP-binding enzyme family.</text>
</comment>
<dbReference type="GO" id="GO:0031956">
    <property type="term" value="F:medium-chain fatty acid-CoA ligase activity"/>
    <property type="evidence" value="ECO:0007669"/>
    <property type="project" value="TreeGrafter"/>
</dbReference>
<dbReference type="EMBL" id="JAAOYM010000001">
    <property type="protein sequence ID" value="NIJ10424.1"/>
    <property type="molecule type" value="Genomic_DNA"/>
</dbReference>
<dbReference type="PANTHER" id="PTHR43201">
    <property type="entry name" value="ACYL-COA SYNTHETASE"/>
    <property type="match status" value="1"/>
</dbReference>
<dbReference type="InterPro" id="IPR000873">
    <property type="entry name" value="AMP-dep_synth/lig_dom"/>
</dbReference>
<dbReference type="InterPro" id="IPR042099">
    <property type="entry name" value="ANL_N_sf"/>
</dbReference>
<name>A0A7X5UMJ3_9PSEU</name>
<evidence type="ECO:0000259" key="3">
    <source>
        <dbReference type="Pfam" id="PF00501"/>
    </source>
</evidence>
<proteinExistence type="inferred from homology"/>
<dbReference type="PANTHER" id="PTHR43201:SF5">
    <property type="entry name" value="MEDIUM-CHAIN ACYL-COA LIGASE ACSF2, MITOCHONDRIAL"/>
    <property type="match status" value="1"/>
</dbReference>
<evidence type="ECO:0000313" key="5">
    <source>
        <dbReference type="EMBL" id="NIJ10424.1"/>
    </source>
</evidence>
<dbReference type="Gene3D" id="3.30.300.30">
    <property type="match status" value="1"/>
</dbReference>
<protein>
    <submittedName>
        <fullName evidence="5">Fatty-acyl-CoA synthase</fullName>
        <ecNumber evidence="5">6.2.1.-</ecNumber>
    </submittedName>
</protein>
<evidence type="ECO:0000256" key="1">
    <source>
        <dbReference type="ARBA" id="ARBA00006432"/>
    </source>
</evidence>
<feature type="domain" description="AMP-binding enzyme C-terminal" evidence="4">
    <location>
        <begin position="416"/>
        <end position="491"/>
    </location>
</feature>
<dbReference type="AlphaFoldDB" id="A0A7X5UMJ3"/>
<dbReference type="GO" id="GO:0006631">
    <property type="term" value="P:fatty acid metabolic process"/>
    <property type="evidence" value="ECO:0007669"/>
    <property type="project" value="TreeGrafter"/>
</dbReference>
<keyword evidence="2 5" id="KW-0436">Ligase</keyword>
<dbReference type="Gene3D" id="3.40.50.12780">
    <property type="entry name" value="N-terminal domain of ligase-like"/>
    <property type="match status" value="1"/>
</dbReference>